<comment type="caution">
    <text evidence="2">The sequence shown here is derived from an EMBL/GenBank/DDBJ whole genome shotgun (WGS) entry which is preliminary data.</text>
</comment>
<dbReference type="EMBL" id="JADGJH010003173">
    <property type="protein sequence ID" value="KAJ3092962.1"/>
    <property type="molecule type" value="Genomic_DNA"/>
</dbReference>
<evidence type="ECO:0000313" key="3">
    <source>
        <dbReference type="Proteomes" id="UP001211907"/>
    </source>
</evidence>
<evidence type="ECO:0000313" key="2">
    <source>
        <dbReference type="EMBL" id="KAJ3092962.1"/>
    </source>
</evidence>
<feature type="compositionally biased region" description="Low complexity" evidence="1">
    <location>
        <begin position="259"/>
        <end position="289"/>
    </location>
</feature>
<feature type="compositionally biased region" description="Polar residues" evidence="1">
    <location>
        <begin position="228"/>
        <end position="258"/>
    </location>
</feature>
<name>A0AAD5XB54_9FUNG</name>
<feature type="region of interest" description="Disordered" evidence="1">
    <location>
        <begin position="228"/>
        <end position="333"/>
    </location>
</feature>
<reference evidence="2" key="1">
    <citation type="submission" date="2020-05" db="EMBL/GenBank/DDBJ databases">
        <title>Phylogenomic resolution of chytrid fungi.</title>
        <authorList>
            <person name="Stajich J.E."/>
            <person name="Amses K."/>
            <person name="Simmons R."/>
            <person name="Seto K."/>
            <person name="Myers J."/>
            <person name="Bonds A."/>
            <person name="Quandt C.A."/>
            <person name="Barry K."/>
            <person name="Liu P."/>
            <person name="Grigoriev I."/>
            <person name="Longcore J.E."/>
            <person name="James T.Y."/>
        </authorList>
    </citation>
    <scope>NUCLEOTIDE SEQUENCE</scope>
    <source>
        <strain evidence="2">JEL0513</strain>
    </source>
</reference>
<gene>
    <name evidence="2" type="ORF">HK100_006800</name>
</gene>
<dbReference type="Gene3D" id="6.10.140.1230">
    <property type="match status" value="1"/>
</dbReference>
<proteinExistence type="predicted"/>
<accession>A0AAD5XB54</accession>
<organism evidence="2 3">
    <name type="scientific">Physocladia obscura</name>
    <dbReference type="NCBI Taxonomy" id="109957"/>
    <lineage>
        <taxon>Eukaryota</taxon>
        <taxon>Fungi</taxon>
        <taxon>Fungi incertae sedis</taxon>
        <taxon>Chytridiomycota</taxon>
        <taxon>Chytridiomycota incertae sedis</taxon>
        <taxon>Chytridiomycetes</taxon>
        <taxon>Chytridiales</taxon>
        <taxon>Chytriomycetaceae</taxon>
        <taxon>Physocladia</taxon>
    </lineage>
</organism>
<evidence type="ECO:0000256" key="1">
    <source>
        <dbReference type="SAM" id="MobiDB-lite"/>
    </source>
</evidence>
<sequence length="421" mass="46948">MDSLWADFNAALPTQLRLKNILESKSMAARDERLKEAKLNVDKCNRKLARDRTHLDTVERKLMNEIRYFSSKGDSVKARIAARQISHYRTASDRNYESAAMITTRAQLMLSNNKINQAKIEALKGSRYACINETIETVAEREYKYAHMMGVQEEMERIMNEGMDDVYESAEDLIRKRDYFDLEVEAILKQALDPKQYNGRTYAAPPPPLQNKHTIFFKLYNFSNPLSSPQVATSKELSPMSSDLLSSRFPTTPSINPLTQRTTTTATRRSSYDSFDISPNSSSPASPSPTTFAGRRHCSQAPSAPPPASFAKPTAELEGSNKKVGGSGGSGSSSLKISTLELSIDMLKRQMIGNTHLMAQLNLKKTKNPMYDIVLGSSKPFRLGRIDATTGEFEEFDTVKSLSEVGIKDGAVVWVVVESDD</sequence>
<protein>
    <submittedName>
        <fullName evidence="2">Uncharacterized protein</fullName>
    </submittedName>
</protein>
<dbReference type="Proteomes" id="UP001211907">
    <property type="component" value="Unassembled WGS sequence"/>
</dbReference>
<dbReference type="AlphaFoldDB" id="A0AAD5XB54"/>
<keyword evidence="3" id="KW-1185">Reference proteome</keyword>